<keyword evidence="1" id="KW-0175">Coiled coil</keyword>
<evidence type="ECO:0000313" key="4">
    <source>
        <dbReference type="EMBL" id="KFD54509.1"/>
    </source>
</evidence>
<dbReference type="InterPro" id="IPR005062">
    <property type="entry name" value="SAC3/GANP/THP3_conserved"/>
</dbReference>
<dbReference type="Proteomes" id="UP000030758">
    <property type="component" value="Unassembled WGS sequence"/>
</dbReference>
<dbReference type="AlphaFoldDB" id="A0A085NV76"/>
<evidence type="ECO:0000313" key="5">
    <source>
        <dbReference type="EMBL" id="KFD73372.1"/>
    </source>
</evidence>
<dbReference type="GO" id="GO:0005737">
    <property type="term" value="C:cytoplasm"/>
    <property type="evidence" value="ECO:0007669"/>
    <property type="project" value="TreeGrafter"/>
</dbReference>
<dbReference type="EMBL" id="KL363207">
    <property type="protein sequence ID" value="KFD54509.1"/>
    <property type="molecule type" value="Genomic_DNA"/>
</dbReference>
<dbReference type="PANTHER" id="PTHR12436:SF3">
    <property type="entry name" value="GERMINAL-CENTER ASSOCIATED NUCLEAR PROTEIN"/>
    <property type="match status" value="1"/>
</dbReference>
<evidence type="ECO:0000313" key="6">
    <source>
        <dbReference type="Proteomes" id="UP000030764"/>
    </source>
</evidence>
<dbReference type="InterPro" id="IPR045107">
    <property type="entry name" value="SAC3/GANP/THP3"/>
</dbReference>
<dbReference type="Gene3D" id="1.25.40.990">
    <property type="match status" value="1"/>
</dbReference>
<dbReference type="Proteomes" id="UP000030764">
    <property type="component" value="Unassembled WGS sequence"/>
</dbReference>
<dbReference type="EMBL" id="KL367474">
    <property type="protein sequence ID" value="KFD73372.1"/>
    <property type="molecule type" value="Genomic_DNA"/>
</dbReference>
<keyword evidence="6" id="KW-1185">Reference proteome</keyword>
<accession>A0A085NV76</accession>
<evidence type="ECO:0000256" key="1">
    <source>
        <dbReference type="SAM" id="Coils"/>
    </source>
</evidence>
<evidence type="ECO:0000259" key="3">
    <source>
        <dbReference type="Pfam" id="PF03399"/>
    </source>
</evidence>
<dbReference type="GO" id="GO:0070390">
    <property type="term" value="C:transcription export complex 2"/>
    <property type="evidence" value="ECO:0007669"/>
    <property type="project" value="TreeGrafter"/>
</dbReference>
<dbReference type="PANTHER" id="PTHR12436">
    <property type="entry name" value="80 KDA MCM3-ASSOCIATED PROTEIN"/>
    <property type="match status" value="1"/>
</dbReference>
<feature type="region of interest" description="Disordered" evidence="2">
    <location>
        <begin position="401"/>
        <end position="422"/>
    </location>
</feature>
<organism evidence="5">
    <name type="scientific">Trichuris suis</name>
    <name type="common">pig whipworm</name>
    <dbReference type="NCBI Taxonomy" id="68888"/>
    <lineage>
        <taxon>Eukaryota</taxon>
        <taxon>Metazoa</taxon>
        <taxon>Ecdysozoa</taxon>
        <taxon>Nematoda</taxon>
        <taxon>Enoplea</taxon>
        <taxon>Dorylaimia</taxon>
        <taxon>Trichinellida</taxon>
        <taxon>Trichuridae</taxon>
        <taxon>Trichuris</taxon>
    </lineage>
</organism>
<gene>
    <name evidence="4" type="ORF">M513_04656</name>
    <name evidence="5" type="ORF">M514_04656</name>
</gene>
<proteinExistence type="predicted"/>
<protein>
    <recommendedName>
        <fullName evidence="3">SAC3/GANP/THP3 conserved domain-containing protein</fullName>
    </recommendedName>
</protein>
<dbReference type="Pfam" id="PF03399">
    <property type="entry name" value="SAC3_GANP"/>
    <property type="match status" value="1"/>
</dbReference>
<name>A0A085NV76_9BILA</name>
<sequence>MSKIPIGYCDDMCPEKERCLRESNRLFAYYESLQFLQGGDLKTLDHCLAIKYYTRSAAAQSCPLPHEFRSEIGLTKAMHFLFVCVLKTEPSEPRQLLKWYDFIWDRSRAMRKELTQLCAYNTCAVSILERCVRFHIYAGYRLSQFEMQQFDQYLNAENLVNSLCSLLETYRALRYQQIVCQNEAEFISYFIIISLPTVKTGIFKLKESRLILESPAVKFALGVYKEFFDIDYIGFFRRVHRDATFLQACLLHQFLPLVRTNATTVMSVAFRPRLPAVSNEVLAEWFAFDDSNAAQSFLDDLTATFGRNVRPPIRNDPALKPSFLVDHSLVRSKLSTSVVEVINGGPVDEWVYPSEPPLSSFDSSSCYVKDPTFWYYMQKFNVELPGRPLIPPEALKRLEAEAASLSPEKPTPVEAEEEEKSSLVVNKSDSTVPIVSAATVPFSFTLKSEKPTSTLFSLPQPIAQSTPNVLFAVPHTTSQPITFSFTIPQAPVAPKPPDAPVDEQKPPLNVPGELQEVQSPKKEVIVTSAVVCSLETSVDEVQRSPRKDYGVVPPAADELITQAGESPKVKPPLRKEDTVVPTVVDEIMPPARESPEVNKSLRGEDVIVSTVTDELAIHGFANFLMTSLFLRQAAGKQPDNVREQLATTSEVPPTSSRKEKRYITKRELLRLIRPHMLLNALLNSAVDSSLRRIGSTVLQVDSLVFNTKLERLQHRLFVNRLRRCFLHWRTWARHKAREKSGIQFPYRRIGSPTESVEHQKLLESVMASYRQRMERMFESWTPLNLESSCRTLVGQSSAMNILIREACLKFFLWRCALLLHPEASTSLIAHWALVQLGLLSCDEIVYYANCPESRAIGVINNYVAGRNGNMDVSPDCIILAMDIADDFSKMAQKLQLFVSTCAHPVQLLVIVSYDADQPLPEEMYITSALGLADDKYRGRYFSVCRLIFSRSDRDFSEERIVLGEEICGLVKQPVSNCCYELLREYSLVCAAFQYFDNLFEVPPVFVMGLCYEVLCALLDLADVLDDVGKIISPLVLQFIGIRQDRLLSRNSFRATIASWLPTGSLGKAVFSSERVFDKNLLHELNCNNVDENSKWVIISTECGKRMCDHLQQLRLSALNVAAELRRAEKESMRQQMEERLRSESVQVQSDASDILTSQSRADAQAAAEEEEIANLFKEYYRKIDELTEMVSNCLRR</sequence>
<evidence type="ECO:0000256" key="2">
    <source>
        <dbReference type="SAM" id="MobiDB-lite"/>
    </source>
</evidence>
<reference evidence="5 6" key="1">
    <citation type="journal article" date="2014" name="Nat. Genet.">
        <title>Genome and transcriptome of the porcine whipworm Trichuris suis.</title>
        <authorList>
            <person name="Jex A.R."/>
            <person name="Nejsum P."/>
            <person name="Schwarz E.M."/>
            <person name="Hu L."/>
            <person name="Young N.D."/>
            <person name="Hall R.S."/>
            <person name="Korhonen P.K."/>
            <person name="Liao S."/>
            <person name="Thamsborg S."/>
            <person name="Xia J."/>
            <person name="Xu P."/>
            <person name="Wang S."/>
            <person name="Scheerlinck J.P."/>
            <person name="Hofmann A."/>
            <person name="Sternberg P.W."/>
            <person name="Wang J."/>
            <person name="Gasser R.B."/>
        </authorList>
    </citation>
    <scope>NUCLEOTIDE SEQUENCE [LARGE SCALE GENOMIC DNA]</scope>
    <source>
        <strain evidence="5">DCEP-RM93F</strain>
        <strain evidence="4">DCEP-RM93M</strain>
    </source>
</reference>
<feature type="domain" description="SAC3/GANP/THP3 conserved" evidence="3">
    <location>
        <begin position="12"/>
        <end position="302"/>
    </location>
</feature>
<dbReference type="GO" id="GO:0006406">
    <property type="term" value="P:mRNA export from nucleus"/>
    <property type="evidence" value="ECO:0007669"/>
    <property type="project" value="TreeGrafter"/>
</dbReference>
<feature type="coiled-coil region" evidence="1">
    <location>
        <begin position="1110"/>
        <end position="1178"/>
    </location>
</feature>